<name>F9WVY8_TRYVY</name>
<dbReference type="VEuPathDB" id="TriTrypDB:TvY486_0004860"/>
<dbReference type="AlphaFoldDB" id="F9WVY8"/>
<protein>
    <submittedName>
        <fullName evidence="2">Uncharacterized protein</fullName>
    </submittedName>
</protein>
<evidence type="ECO:0000313" key="3">
    <source>
        <dbReference type="Proteomes" id="UP000009027"/>
    </source>
</evidence>
<feature type="non-terminal residue" evidence="2">
    <location>
        <position position="493"/>
    </location>
</feature>
<dbReference type="EMBL" id="CAEX01008203">
    <property type="protein sequence ID" value="CCD21753.1"/>
    <property type="molecule type" value="Genomic_DNA"/>
</dbReference>
<proteinExistence type="predicted"/>
<evidence type="ECO:0000313" key="2">
    <source>
        <dbReference type="EMBL" id="CCD21753.1"/>
    </source>
</evidence>
<evidence type="ECO:0000256" key="1">
    <source>
        <dbReference type="SAM" id="MobiDB-lite"/>
    </source>
</evidence>
<feature type="compositionally biased region" description="Basic residues" evidence="1">
    <location>
        <begin position="283"/>
        <end position="297"/>
    </location>
</feature>
<keyword evidence="3" id="KW-1185">Reference proteome</keyword>
<sequence length="493" mass="53379">MRLSFAVFPGAHVPRTSSATGTRCISSHTGVARACHHRCSRLHLLPFLDVPRRLAVRSERAARAVAGRPPAHKDVATRTAVAATPVCPALFAIAYALPLVQPRIAIRRTERALQRAQPTLHTKEMIRPLHPHPARTSGAFALARAAPSPNPRPSAGSSPLPLLCARCAAHHPRPSCSAARATTLRSQPKYSEVPEPNWRGGHSPSPSSAARIGTGSARLSSAMRCARGIRYVSKALCVSFRACRSKPVTASAAHTACDYGFALPCSAARPGAPFPGTSQRENAKRKRTGTRSHTMHRTRSDVRRVTAPSSAAEQAFSNDEPTDATNLTLCRLLRPMAPTGLLSPAPQRRTFRTIAKINRPHAAHRLFITPAPRTHQSTRTQDIQHHRPSRPHLLAMASEPPRPLHGAGFLFLRWRACLQCTQRGAALHSLMRTKRLDGKMGSVSFVCRGPYPTDECGVPFPCGVSSVCRPCPRPEDGVIVVGLPGLPLRNARH</sequence>
<feature type="region of interest" description="Disordered" evidence="1">
    <location>
        <begin position="272"/>
        <end position="321"/>
    </location>
</feature>
<accession>F9WVY8</accession>
<dbReference type="Proteomes" id="UP000009027">
    <property type="component" value="Unassembled WGS sequence"/>
</dbReference>
<feature type="compositionally biased region" description="Polar residues" evidence="1">
    <location>
        <begin position="307"/>
        <end position="321"/>
    </location>
</feature>
<feature type="region of interest" description="Disordered" evidence="1">
    <location>
        <begin position="178"/>
        <end position="215"/>
    </location>
</feature>
<gene>
    <name evidence="2" type="ORF">TvY486_0004860</name>
</gene>
<organism evidence="2 3">
    <name type="scientific">Trypanosoma vivax (strain Y486)</name>
    <dbReference type="NCBI Taxonomy" id="1055687"/>
    <lineage>
        <taxon>Eukaryota</taxon>
        <taxon>Discoba</taxon>
        <taxon>Euglenozoa</taxon>
        <taxon>Kinetoplastea</taxon>
        <taxon>Metakinetoplastina</taxon>
        <taxon>Trypanosomatida</taxon>
        <taxon>Trypanosomatidae</taxon>
        <taxon>Trypanosoma</taxon>
        <taxon>Duttonella</taxon>
    </lineage>
</organism>
<reference evidence="2 3" key="1">
    <citation type="journal article" date="2012" name="Proc. Natl. Acad. Sci. U.S.A.">
        <title>Antigenic diversity is generated by distinct evolutionary mechanisms in African trypanosome species.</title>
        <authorList>
            <person name="Jackson A.P."/>
            <person name="Berry A."/>
            <person name="Aslett M."/>
            <person name="Allison H.C."/>
            <person name="Burton P."/>
            <person name="Vavrova-Anderson J."/>
            <person name="Brown R."/>
            <person name="Browne H."/>
            <person name="Corton N."/>
            <person name="Hauser H."/>
            <person name="Gamble J."/>
            <person name="Gilderthorp R."/>
            <person name="Marcello L."/>
            <person name="McQuillan J."/>
            <person name="Otto T.D."/>
            <person name="Quail M.A."/>
            <person name="Sanders M.J."/>
            <person name="van Tonder A."/>
            <person name="Ginger M.L."/>
            <person name="Field M.C."/>
            <person name="Barry J.D."/>
            <person name="Hertz-Fowler C."/>
            <person name="Berriman M."/>
        </authorList>
    </citation>
    <scope>NUCLEOTIDE SEQUENCE</scope>
    <source>
        <strain evidence="2 3">Y486</strain>
    </source>
</reference>